<proteinExistence type="predicted"/>
<dbReference type="EMBL" id="MCBS01024713">
    <property type="protein sequence ID" value="RKF72733.1"/>
    <property type="molecule type" value="Genomic_DNA"/>
</dbReference>
<comment type="caution">
    <text evidence="2">The sequence shown here is derived from an EMBL/GenBank/DDBJ whole genome shotgun (WGS) entry which is preliminary data.</text>
</comment>
<sequence length="197" mass="22528">MQVYTLKELEKILQSVASVNQMQAKDYLQALQDENLIRVEKMGSGNWYWCFTSDAKRSREKVMNGLQLEHDKLVELTAVIERDVAQEMSRHENDGDVDNESGTNKRQSLLEAQEELLKESAFLDKELALYCDNDPAEVKRKMNEIQKLRNSALLWTDNIEALECFLAPFLGDRARLGEIMHAACGNEYVVGEGLKDL</sequence>
<feature type="domain" description="Mnd1 HTH" evidence="1">
    <location>
        <begin position="2"/>
        <end position="51"/>
    </location>
</feature>
<reference evidence="2 3" key="1">
    <citation type="journal article" date="2018" name="BMC Genomics">
        <title>Comparative genome analyses reveal sequence features reflecting distinct modes of host-adaptation between dicot and monocot powdery mildew.</title>
        <authorList>
            <person name="Wu Y."/>
            <person name="Ma X."/>
            <person name="Pan Z."/>
            <person name="Kale S.D."/>
            <person name="Song Y."/>
            <person name="King H."/>
            <person name="Zhang Q."/>
            <person name="Presley C."/>
            <person name="Deng X."/>
            <person name="Wei C.I."/>
            <person name="Xiao S."/>
        </authorList>
    </citation>
    <scope>NUCLEOTIDE SEQUENCE [LARGE SCALE GENOMIC DNA]</scope>
    <source>
        <strain evidence="2">UMSG1</strain>
    </source>
</reference>
<dbReference type="AlphaFoldDB" id="A0A420IDW6"/>
<evidence type="ECO:0000259" key="1">
    <source>
        <dbReference type="Pfam" id="PF03962"/>
    </source>
</evidence>
<dbReference type="InterPro" id="IPR040453">
    <property type="entry name" value="Mnd1_HTH"/>
</dbReference>
<protein>
    <submittedName>
        <fullName evidence="2">Meiotic coiled-coil protein 7</fullName>
    </submittedName>
</protein>
<evidence type="ECO:0000313" key="3">
    <source>
        <dbReference type="Proteomes" id="UP000285326"/>
    </source>
</evidence>
<name>A0A420IDW6_9PEZI</name>
<gene>
    <name evidence="2" type="ORF">GcM1_247194</name>
</gene>
<accession>A0A420IDW6</accession>
<dbReference type="Proteomes" id="UP000285326">
    <property type="component" value="Unassembled WGS sequence"/>
</dbReference>
<evidence type="ECO:0000313" key="2">
    <source>
        <dbReference type="EMBL" id="RKF72733.1"/>
    </source>
</evidence>
<organism evidence="2 3">
    <name type="scientific">Golovinomyces cichoracearum</name>
    <dbReference type="NCBI Taxonomy" id="62708"/>
    <lineage>
        <taxon>Eukaryota</taxon>
        <taxon>Fungi</taxon>
        <taxon>Dikarya</taxon>
        <taxon>Ascomycota</taxon>
        <taxon>Pezizomycotina</taxon>
        <taxon>Leotiomycetes</taxon>
        <taxon>Erysiphales</taxon>
        <taxon>Erysiphaceae</taxon>
        <taxon>Golovinomyces</taxon>
    </lineage>
</organism>
<dbReference type="Pfam" id="PF03962">
    <property type="entry name" value="Mnd1"/>
    <property type="match status" value="1"/>
</dbReference>